<comment type="catalytic activity">
    <reaction evidence="1">
        <text>D-fructose(out) = D-fructose(in)</text>
        <dbReference type="Rhea" id="RHEA:60372"/>
        <dbReference type="ChEBI" id="CHEBI:37721"/>
    </reaction>
</comment>
<dbReference type="SUPFAM" id="SSF103473">
    <property type="entry name" value="MFS general substrate transporter"/>
    <property type="match status" value="1"/>
</dbReference>
<evidence type="ECO:0000256" key="4">
    <source>
        <dbReference type="ARBA" id="ARBA00004651"/>
    </source>
</evidence>
<dbReference type="GO" id="GO:1904659">
    <property type="term" value="P:D-glucose transmembrane transport"/>
    <property type="evidence" value="ECO:0007669"/>
    <property type="project" value="TreeGrafter"/>
</dbReference>
<comment type="catalytic activity">
    <reaction evidence="11">
        <text>alpha,alpha-trehalose(in) = alpha,alpha-trehalose(out)</text>
        <dbReference type="Rhea" id="RHEA:17629"/>
        <dbReference type="ChEBI" id="CHEBI:16551"/>
    </reaction>
</comment>
<dbReference type="GO" id="GO:0033300">
    <property type="term" value="F:dehydroascorbic acid transmembrane transporter activity"/>
    <property type="evidence" value="ECO:0007669"/>
    <property type="project" value="UniProtKB-ARBA"/>
</dbReference>
<feature type="transmembrane region" description="Helical" evidence="17">
    <location>
        <begin position="111"/>
        <end position="131"/>
    </location>
</feature>
<keyword evidence="20" id="KW-1185">Reference proteome</keyword>
<evidence type="ECO:0000313" key="20">
    <source>
        <dbReference type="Proteomes" id="UP000265000"/>
    </source>
</evidence>
<evidence type="ECO:0000313" key="19">
    <source>
        <dbReference type="Ensembl" id="ENSFHEP00000033959.1"/>
    </source>
</evidence>
<evidence type="ECO:0000256" key="11">
    <source>
        <dbReference type="ARBA" id="ARBA00052140"/>
    </source>
</evidence>
<dbReference type="InterPro" id="IPR050549">
    <property type="entry name" value="MFS_Trehalose_Transporter"/>
</dbReference>
<dbReference type="PANTHER" id="PTHR48021">
    <property type="match status" value="1"/>
</dbReference>
<comment type="catalytic activity">
    <reaction evidence="2">
        <text>D-glucose(out) = D-glucose(in)</text>
        <dbReference type="Rhea" id="RHEA:60376"/>
        <dbReference type="ChEBI" id="CHEBI:4167"/>
    </reaction>
</comment>
<reference evidence="19" key="2">
    <citation type="submission" date="2025-09" db="UniProtKB">
        <authorList>
            <consortium name="Ensembl"/>
        </authorList>
    </citation>
    <scope>IDENTIFICATION</scope>
</reference>
<feature type="region of interest" description="Disordered" evidence="16">
    <location>
        <begin position="1"/>
        <end position="22"/>
    </location>
</feature>
<dbReference type="Pfam" id="PF00083">
    <property type="entry name" value="Sugar_tr"/>
    <property type="match status" value="2"/>
</dbReference>
<comment type="subcellular location">
    <subcellularLocation>
        <location evidence="4">Cell membrane</location>
        <topology evidence="4">Multi-pass membrane protein</topology>
    </subcellularLocation>
</comment>
<dbReference type="InterPro" id="IPR036259">
    <property type="entry name" value="MFS_trans_sf"/>
</dbReference>
<feature type="domain" description="Major facilitator superfamily (MFS) profile" evidence="18">
    <location>
        <begin position="38"/>
        <end position="420"/>
    </location>
</feature>
<feature type="transmembrane region" description="Helical" evidence="17">
    <location>
        <begin position="313"/>
        <end position="332"/>
    </location>
</feature>
<dbReference type="PRINTS" id="PR00171">
    <property type="entry name" value="SUGRTRNSPORT"/>
</dbReference>
<dbReference type="AlphaFoldDB" id="A0A3Q2R0R4"/>
<dbReference type="Gene3D" id="1.20.1250.20">
    <property type="entry name" value="MFS general substrate transporter like domains"/>
    <property type="match status" value="2"/>
</dbReference>
<dbReference type="InterPro" id="IPR005829">
    <property type="entry name" value="Sugar_transporter_CS"/>
</dbReference>
<dbReference type="Proteomes" id="UP000265000">
    <property type="component" value="Unplaced"/>
</dbReference>
<accession>A0A3Q2R0R4</accession>
<evidence type="ECO:0000256" key="5">
    <source>
        <dbReference type="ARBA" id="ARBA00007004"/>
    </source>
</evidence>
<comment type="function">
    <text evidence="12">Insulin-regulated facilitative hexose transporter that mediates the transport of glucose and fructose. Facilitates hepatic influx of dietary trehalose, which in turn inhibits glucose and fructose influx triggering a starvation signal and hepatic autophagy through activation of AMPK and ULK1. Also able to mediate the transport of dehydroascorbate.</text>
</comment>
<comment type="catalytic activity">
    <reaction evidence="3">
        <text>L-dehydroascorbate(out) = L-dehydroascorbate(in)</text>
        <dbReference type="Rhea" id="RHEA:60380"/>
        <dbReference type="ChEBI" id="CHEBI:58539"/>
    </reaction>
</comment>
<feature type="transmembrane region" description="Helical" evidence="17">
    <location>
        <begin position="82"/>
        <end position="104"/>
    </location>
</feature>
<dbReference type="PROSITE" id="PS50850">
    <property type="entry name" value="MFS"/>
    <property type="match status" value="1"/>
</dbReference>
<evidence type="ECO:0000256" key="16">
    <source>
        <dbReference type="SAM" id="MobiDB-lite"/>
    </source>
</evidence>
<dbReference type="FunFam" id="1.20.1250.20:FF:000055">
    <property type="entry name" value="Facilitated trehalose transporter Tret1-2 homolog"/>
    <property type="match status" value="1"/>
</dbReference>
<dbReference type="GeneTree" id="ENSGT00940000158795"/>
<feature type="transmembrane region" description="Helical" evidence="17">
    <location>
        <begin position="137"/>
        <end position="158"/>
    </location>
</feature>
<keyword evidence="9 17" id="KW-0472">Membrane</keyword>
<evidence type="ECO:0000256" key="3">
    <source>
        <dbReference type="ARBA" id="ARBA00001787"/>
    </source>
</evidence>
<dbReference type="PROSITE" id="PS00216">
    <property type="entry name" value="SUGAR_TRANSPORT_1"/>
    <property type="match status" value="1"/>
</dbReference>
<dbReference type="GO" id="GO:0005886">
    <property type="term" value="C:plasma membrane"/>
    <property type="evidence" value="ECO:0007669"/>
    <property type="project" value="UniProtKB-SubCell"/>
</dbReference>
<evidence type="ECO:0000256" key="15">
    <source>
        <dbReference type="ARBA" id="ARBA00080242"/>
    </source>
</evidence>
<organism evidence="19 20">
    <name type="scientific">Fundulus heteroclitus</name>
    <name type="common">Killifish</name>
    <name type="synonym">Mummichog</name>
    <dbReference type="NCBI Taxonomy" id="8078"/>
    <lineage>
        <taxon>Eukaryota</taxon>
        <taxon>Metazoa</taxon>
        <taxon>Chordata</taxon>
        <taxon>Craniata</taxon>
        <taxon>Vertebrata</taxon>
        <taxon>Euteleostomi</taxon>
        <taxon>Actinopterygii</taxon>
        <taxon>Neopterygii</taxon>
        <taxon>Teleostei</taxon>
        <taxon>Neoteleostei</taxon>
        <taxon>Acanthomorphata</taxon>
        <taxon>Ovalentaria</taxon>
        <taxon>Atherinomorphae</taxon>
        <taxon>Cyprinodontiformes</taxon>
        <taxon>Fundulidae</taxon>
        <taxon>Fundulus</taxon>
    </lineage>
</organism>
<name>A0A3Q2R0R4_FUNHE</name>
<feature type="transmembrane region" description="Helical" evidence="17">
    <location>
        <begin position="170"/>
        <end position="188"/>
    </location>
</feature>
<evidence type="ECO:0000256" key="12">
    <source>
        <dbReference type="ARBA" id="ARBA00059062"/>
    </source>
</evidence>
<keyword evidence="6" id="KW-1003">Cell membrane</keyword>
<evidence type="ECO:0000256" key="6">
    <source>
        <dbReference type="ARBA" id="ARBA00022475"/>
    </source>
</evidence>
<feature type="compositionally biased region" description="Basic and acidic residues" evidence="16">
    <location>
        <begin position="1"/>
        <end position="12"/>
    </location>
</feature>
<sequence>MDIQTERRRLLDGEAGDEDPTGLMSEQEAYLSKVKNGKLYLASFAAVLGPMSFGFVLGYSSPAIPELSRISDPRLRLSEVQASWFGSIVTIGAALGGLLGGWMVQKIGRKLSLMFCTLPYVFGFTIIIAAQNVWMFYVGRVLTGVASGITSLVVPLYISETAHEKVRGTLGSCVQLMVVSGIMGVYLAGLFMDWRWLAICCSIPPSLVMVAMCFMPETPRFLLSKGKRREAEEALRFLRGPDAPIEWECARIEDACDEQGSTFHLSDLTDPGVYKPLLISVLLMFFQQMTGINAIMFYAENIFEQAHFKESDLASVIVALIQVVFTGIAALIMDRAGRKVLLVVSGTVNLDLDKLYCHFVCTEYEQNEISFILLTSAGTFWLFACMCALNVVFTVIFVPETKGKTLEQIEAIFKGTSGPL</sequence>
<evidence type="ECO:0000256" key="2">
    <source>
        <dbReference type="ARBA" id="ARBA00000618"/>
    </source>
</evidence>
<evidence type="ECO:0000256" key="17">
    <source>
        <dbReference type="SAM" id="Phobius"/>
    </source>
</evidence>
<feature type="transmembrane region" description="Helical" evidence="17">
    <location>
        <begin position="371"/>
        <end position="398"/>
    </location>
</feature>
<keyword evidence="8 17" id="KW-1133">Transmembrane helix</keyword>
<feature type="transmembrane region" description="Helical" evidence="17">
    <location>
        <begin position="39"/>
        <end position="62"/>
    </location>
</feature>
<dbReference type="PANTHER" id="PTHR48021:SF18">
    <property type="entry name" value="SOLUTE CARRIER FAMILY 2, FACILITATED GLUCOSE TRANSPORTER MEMBER 8"/>
    <property type="match status" value="1"/>
</dbReference>
<reference evidence="19" key="1">
    <citation type="submission" date="2025-08" db="UniProtKB">
        <authorList>
            <consortium name="Ensembl"/>
        </authorList>
    </citation>
    <scope>IDENTIFICATION</scope>
</reference>
<protein>
    <recommendedName>
        <fullName evidence="13">Solute carrier family 2, facilitated glucose transporter member 8</fullName>
    </recommendedName>
    <alternativeName>
        <fullName evidence="14">Glucose transporter type 8</fullName>
    </alternativeName>
    <alternativeName>
        <fullName evidence="15">Glucose transporter type X1</fullName>
    </alternativeName>
</protein>
<dbReference type="InterPro" id="IPR020846">
    <property type="entry name" value="MFS_dom"/>
</dbReference>
<keyword evidence="10" id="KW-0325">Glycoprotein</keyword>
<comment type="similarity">
    <text evidence="5">Belongs to the major facilitator superfamily. Sugar transporter (TC 2.A.1.1) family. Glucose transporter subfamily.</text>
</comment>
<evidence type="ECO:0000256" key="13">
    <source>
        <dbReference type="ARBA" id="ARBA00067382"/>
    </source>
</evidence>
<dbReference type="Ensembl" id="ENSFHET00000028724.1">
    <property type="protein sequence ID" value="ENSFHEP00000033959.1"/>
    <property type="gene ID" value="ENSFHEG00000021503.1"/>
</dbReference>
<evidence type="ECO:0000256" key="8">
    <source>
        <dbReference type="ARBA" id="ARBA00022989"/>
    </source>
</evidence>
<proteinExistence type="inferred from homology"/>
<feature type="transmembrane region" description="Helical" evidence="17">
    <location>
        <begin position="277"/>
        <end position="298"/>
    </location>
</feature>
<keyword evidence="7 17" id="KW-0812">Transmembrane</keyword>
<evidence type="ECO:0000256" key="7">
    <source>
        <dbReference type="ARBA" id="ARBA00022692"/>
    </source>
</evidence>
<dbReference type="PROSITE" id="PS00217">
    <property type="entry name" value="SUGAR_TRANSPORT_2"/>
    <property type="match status" value="1"/>
</dbReference>
<evidence type="ECO:0000259" key="18">
    <source>
        <dbReference type="PROSITE" id="PS50850"/>
    </source>
</evidence>
<evidence type="ECO:0000256" key="1">
    <source>
        <dbReference type="ARBA" id="ARBA00000590"/>
    </source>
</evidence>
<evidence type="ECO:0000256" key="14">
    <source>
        <dbReference type="ARBA" id="ARBA00077395"/>
    </source>
</evidence>
<dbReference type="InterPro" id="IPR005828">
    <property type="entry name" value="MFS_sugar_transport-like"/>
</dbReference>
<evidence type="ECO:0000256" key="10">
    <source>
        <dbReference type="ARBA" id="ARBA00023180"/>
    </source>
</evidence>
<dbReference type="InterPro" id="IPR003663">
    <property type="entry name" value="Sugar/inositol_transpt"/>
</dbReference>
<evidence type="ECO:0000256" key="9">
    <source>
        <dbReference type="ARBA" id="ARBA00023136"/>
    </source>
</evidence>
<dbReference type="STRING" id="8078.ENSFHEP00000033959"/>